<proteinExistence type="predicted"/>
<reference evidence="2 3" key="1">
    <citation type="journal article" date="2012" name="Stand. Genomic Sci.">
        <title>Complete genome sequencing and analysis of Saprospira grandis str. Lewin, a predatory marine bacterium.</title>
        <authorList>
            <person name="Saw J.H."/>
            <person name="Yuryev A."/>
            <person name="Kanbe M."/>
            <person name="Hou S."/>
            <person name="Young A.G."/>
            <person name="Aizawa S."/>
            <person name="Alam M."/>
        </authorList>
    </citation>
    <scope>NUCLEOTIDE SEQUENCE [LARGE SCALE GENOMIC DNA]</scope>
    <source>
        <strain evidence="2 3">Lewin</strain>
    </source>
</reference>
<feature type="region of interest" description="Disordered" evidence="1">
    <location>
        <begin position="1"/>
        <end position="60"/>
    </location>
</feature>
<dbReference type="Proteomes" id="UP000007519">
    <property type="component" value="Chromosome"/>
</dbReference>
<protein>
    <submittedName>
        <fullName evidence="2">Uncharacterized protein</fullName>
    </submittedName>
</protein>
<dbReference type="STRING" id="984262.SGRA_4170"/>
<dbReference type="HOGENOM" id="CLU_2939173_0_0_10"/>
<dbReference type="EMBL" id="CP002831">
    <property type="protein sequence ID" value="AFC26885.1"/>
    <property type="molecule type" value="Genomic_DNA"/>
</dbReference>
<feature type="compositionally biased region" description="Basic and acidic residues" evidence="1">
    <location>
        <begin position="1"/>
        <end position="24"/>
    </location>
</feature>
<organism evidence="2 3">
    <name type="scientific">Saprospira grandis (strain Lewin)</name>
    <dbReference type="NCBI Taxonomy" id="984262"/>
    <lineage>
        <taxon>Bacteria</taxon>
        <taxon>Pseudomonadati</taxon>
        <taxon>Bacteroidota</taxon>
        <taxon>Saprospiria</taxon>
        <taxon>Saprospirales</taxon>
        <taxon>Saprospiraceae</taxon>
        <taxon>Saprospira</taxon>
    </lineage>
</organism>
<evidence type="ECO:0000313" key="2">
    <source>
        <dbReference type="EMBL" id="AFC26885.1"/>
    </source>
</evidence>
<accession>H6L8S9</accession>
<name>H6L8S9_SAPGL</name>
<keyword evidence="3" id="KW-1185">Reference proteome</keyword>
<sequence length="60" mass="6636">MKGNWRAEEKNKRKKEGCAKKGEQSEPFGLAMRKGAAQPQTQQKNLFFCAGPSRPASPEA</sequence>
<evidence type="ECO:0000313" key="3">
    <source>
        <dbReference type="Proteomes" id="UP000007519"/>
    </source>
</evidence>
<evidence type="ECO:0000256" key="1">
    <source>
        <dbReference type="SAM" id="MobiDB-lite"/>
    </source>
</evidence>
<gene>
    <name evidence="2" type="ordered locus">SGRA_4170</name>
</gene>
<dbReference type="KEGG" id="sgn:SGRA_4170"/>
<dbReference type="AlphaFoldDB" id="H6L8S9"/>